<sequence>MSVMRSAERVSLTYALDAYRSRCDGFVAALRDFAGDDAHRIRLAVRSAGLHTGARVRQVAAHPHPAAERDRTARPAGAVFGRDPALGRGTTGSAARIHGRRPGLRTRPAVRRRPAPGPPSMT</sequence>
<accession>A0A5B8JIZ8</accession>
<evidence type="ECO:0000313" key="2">
    <source>
        <dbReference type="EMBL" id="QDY80384.1"/>
    </source>
</evidence>
<feature type="region of interest" description="Disordered" evidence="1">
    <location>
        <begin position="60"/>
        <end position="122"/>
    </location>
</feature>
<dbReference type="OrthoDB" id="9813770at2"/>
<keyword evidence="3" id="KW-1185">Reference proteome</keyword>
<evidence type="ECO:0000313" key="3">
    <source>
        <dbReference type="Proteomes" id="UP000320580"/>
    </source>
</evidence>
<dbReference type="KEGG" id="sqz:FQU76_32075"/>
<name>A0A5B8JIZ8_9ACTN</name>
<organism evidence="2 3">
    <name type="scientific">Streptomyces qinzhouensis</name>
    <dbReference type="NCBI Taxonomy" id="2599401"/>
    <lineage>
        <taxon>Bacteria</taxon>
        <taxon>Bacillati</taxon>
        <taxon>Actinomycetota</taxon>
        <taxon>Actinomycetes</taxon>
        <taxon>Kitasatosporales</taxon>
        <taxon>Streptomycetaceae</taxon>
        <taxon>Streptomyces</taxon>
    </lineage>
</organism>
<dbReference type="Proteomes" id="UP000320580">
    <property type="component" value="Chromosome"/>
</dbReference>
<proteinExistence type="predicted"/>
<reference evidence="2 3" key="1">
    <citation type="submission" date="2019-07" db="EMBL/GenBank/DDBJ databases">
        <authorList>
            <person name="Zhu P."/>
        </authorList>
    </citation>
    <scope>NUCLEOTIDE SEQUENCE [LARGE SCALE GENOMIC DNA]</scope>
    <source>
        <strain evidence="2 3">SSL-25</strain>
    </source>
</reference>
<protein>
    <submittedName>
        <fullName evidence="2">Uncharacterized protein</fullName>
    </submittedName>
</protein>
<dbReference type="RefSeq" id="WP_146483778.1">
    <property type="nucleotide sequence ID" value="NZ_CP042266.1"/>
</dbReference>
<gene>
    <name evidence="2" type="ORF">FQU76_32075</name>
</gene>
<dbReference type="AlphaFoldDB" id="A0A5B8JIZ8"/>
<feature type="compositionally biased region" description="Basic residues" evidence="1">
    <location>
        <begin position="97"/>
        <end position="114"/>
    </location>
</feature>
<dbReference type="EMBL" id="CP042266">
    <property type="protein sequence ID" value="QDY80384.1"/>
    <property type="molecule type" value="Genomic_DNA"/>
</dbReference>
<evidence type="ECO:0000256" key="1">
    <source>
        <dbReference type="SAM" id="MobiDB-lite"/>
    </source>
</evidence>